<dbReference type="InterPro" id="IPR001678">
    <property type="entry name" value="MeTrfase_RsmB-F_NOP2_dom"/>
</dbReference>
<keyword evidence="17" id="KW-1185">Reference proteome</keyword>
<feature type="active site" description="Nucleophile" evidence="14">
    <location>
        <position position="382"/>
    </location>
</feature>
<dbReference type="Gene3D" id="3.30.70.1170">
    <property type="entry name" value="Sun protein, domain 3"/>
    <property type="match status" value="1"/>
</dbReference>
<dbReference type="InterPro" id="IPR018314">
    <property type="entry name" value="RsmB/NOL1/NOP2-like_CS"/>
</dbReference>
<evidence type="ECO:0000256" key="11">
    <source>
        <dbReference type="ARBA" id="ARBA00030399"/>
    </source>
</evidence>
<reference evidence="16 17" key="1">
    <citation type="submission" date="2023-03" db="EMBL/GenBank/DDBJ databases">
        <title>Bacillus Genome Sequencing.</title>
        <authorList>
            <person name="Dunlap C."/>
        </authorList>
    </citation>
    <scope>NUCLEOTIDE SEQUENCE [LARGE SCALE GENOMIC DNA]</scope>
    <source>
        <strain evidence="16 17">NRS-1717</strain>
    </source>
</reference>
<dbReference type="InterPro" id="IPR023267">
    <property type="entry name" value="RCMT"/>
</dbReference>
<keyword evidence="5" id="KW-0963">Cytoplasm</keyword>
<dbReference type="CDD" id="cd02440">
    <property type="entry name" value="AdoMet_MTases"/>
    <property type="match status" value="1"/>
</dbReference>
<evidence type="ECO:0000256" key="7">
    <source>
        <dbReference type="ARBA" id="ARBA00022603"/>
    </source>
</evidence>
<dbReference type="InterPro" id="IPR006027">
    <property type="entry name" value="NusB_RsmB_TIM44"/>
</dbReference>
<dbReference type="SUPFAM" id="SSF53335">
    <property type="entry name" value="S-adenosyl-L-methionine-dependent methyltransferases"/>
    <property type="match status" value="1"/>
</dbReference>
<dbReference type="InterPro" id="IPR004573">
    <property type="entry name" value="rRNA_ssu_MeTfrase_B"/>
</dbReference>
<evidence type="ECO:0000256" key="14">
    <source>
        <dbReference type="PROSITE-ProRule" id="PRU01023"/>
    </source>
</evidence>
<keyword evidence="6" id="KW-0698">rRNA processing</keyword>
<feature type="binding site" evidence="14">
    <location>
        <position position="329"/>
    </location>
    <ligand>
        <name>S-adenosyl-L-methionine</name>
        <dbReference type="ChEBI" id="CHEBI:59789"/>
    </ligand>
</feature>
<dbReference type="PROSITE" id="PS51686">
    <property type="entry name" value="SAM_MT_RSMB_NOP"/>
    <property type="match status" value="1"/>
</dbReference>
<dbReference type="NCBIfam" id="TIGR00563">
    <property type="entry name" value="rsmB"/>
    <property type="match status" value="1"/>
</dbReference>
<sequence>MKKNNVRDVALEALLQVEKNQAYSNLLLNAFIKKHAVDKKDIPLFTELVYGTLQRRDTLDFFLEPFLKNSKKLEDWVRILLRLSVYQMIYLDRIPERAIFFEAVEIAKKRGHKGTASLVNGVLRSLQREGVPSVEEIEDDIERIAVKTSHPKWLIEKWVKQFGLAETEKTGETNLLPPVQTARVNKMKETSDSLIEKLNEEGFSVEHGDLSEDAVKSVKGNLVHTQAFKEGLFTIQDESSMLVARALGVEENDNILDACAAPGGKSTHIAELLNGTGHVHSLDIHEHKVKLINEQAERLELGNIQTYALDSRKADEQFEKESFDKVLVDAPCSGLGVVRRKPDLKYTKQQADVEKLAKLQYTILETVASLLKKEGRLIYSTCTVDHEENADVVAKFLENHPEFEKDETVASRLPERVKPFIKDGELQILPHYFGTDGFYIAALRKKG</sequence>
<comment type="caution">
    <text evidence="16">The sequence shown here is derived from an EMBL/GenBank/DDBJ whole genome shotgun (WGS) entry which is preliminary data.</text>
</comment>
<evidence type="ECO:0000256" key="8">
    <source>
        <dbReference type="ARBA" id="ARBA00022679"/>
    </source>
</evidence>
<evidence type="ECO:0000313" key="17">
    <source>
        <dbReference type="Proteomes" id="UP001342826"/>
    </source>
</evidence>
<evidence type="ECO:0000256" key="5">
    <source>
        <dbReference type="ARBA" id="ARBA00022490"/>
    </source>
</evidence>
<feature type="binding site" evidence="14">
    <location>
        <position position="283"/>
    </location>
    <ligand>
        <name>S-adenosyl-L-methionine</name>
        <dbReference type="ChEBI" id="CHEBI:59789"/>
    </ligand>
</feature>
<dbReference type="InterPro" id="IPR049560">
    <property type="entry name" value="MeTrfase_RsmB-F_NOP2_cat"/>
</dbReference>
<comment type="similarity">
    <text evidence="3 14">Belongs to the class I-like SAM-binding methyltransferase superfamily. RsmB/NOP family.</text>
</comment>
<evidence type="ECO:0000256" key="6">
    <source>
        <dbReference type="ARBA" id="ARBA00022552"/>
    </source>
</evidence>
<dbReference type="Gene3D" id="3.40.50.150">
    <property type="entry name" value="Vaccinia Virus protein VP39"/>
    <property type="match status" value="1"/>
</dbReference>
<dbReference type="Pfam" id="PF01029">
    <property type="entry name" value="NusB"/>
    <property type="match status" value="1"/>
</dbReference>
<feature type="domain" description="SAM-dependent MTase RsmB/NOP-type" evidence="15">
    <location>
        <begin position="170"/>
        <end position="446"/>
    </location>
</feature>
<dbReference type="SUPFAM" id="SSF48013">
    <property type="entry name" value="NusB-like"/>
    <property type="match status" value="1"/>
</dbReference>
<dbReference type="InterPro" id="IPR029063">
    <property type="entry name" value="SAM-dependent_MTases_sf"/>
</dbReference>
<proteinExistence type="inferred from homology"/>
<dbReference type="Pfam" id="PF01189">
    <property type="entry name" value="Methyltr_RsmB-F"/>
    <property type="match status" value="1"/>
</dbReference>
<gene>
    <name evidence="16" type="primary">rsmB</name>
    <name evidence="16" type="ORF">P9271_09810</name>
</gene>
<evidence type="ECO:0000313" key="16">
    <source>
        <dbReference type="EMBL" id="MED4401609.1"/>
    </source>
</evidence>
<evidence type="ECO:0000256" key="10">
    <source>
        <dbReference type="ARBA" id="ARBA00022884"/>
    </source>
</evidence>
<dbReference type="PANTHER" id="PTHR22807:SF53">
    <property type="entry name" value="RIBOSOMAL RNA SMALL SUBUNIT METHYLTRANSFERASE B-RELATED"/>
    <property type="match status" value="1"/>
</dbReference>
<dbReference type="PRINTS" id="PR02008">
    <property type="entry name" value="RCMTFAMILY"/>
</dbReference>
<keyword evidence="7 14" id="KW-0489">Methyltransferase</keyword>
<feature type="binding site" evidence="14">
    <location>
        <position position="310"/>
    </location>
    <ligand>
        <name>S-adenosyl-L-methionine</name>
        <dbReference type="ChEBI" id="CHEBI:59789"/>
    </ligand>
</feature>
<dbReference type="InterPro" id="IPR035926">
    <property type="entry name" value="NusB-like_sf"/>
</dbReference>
<dbReference type="EMBL" id="JARTFS010000006">
    <property type="protein sequence ID" value="MED4401609.1"/>
    <property type="molecule type" value="Genomic_DNA"/>
</dbReference>
<keyword evidence="10 14" id="KW-0694">RNA-binding</keyword>
<comment type="catalytic activity">
    <reaction evidence="13">
        <text>cytidine(967) in 16S rRNA + S-adenosyl-L-methionine = 5-methylcytidine(967) in 16S rRNA + S-adenosyl-L-homocysteine + H(+)</text>
        <dbReference type="Rhea" id="RHEA:42748"/>
        <dbReference type="Rhea" id="RHEA-COMP:10219"/>
        <dbReference type="Rhea" id="RHEA-COMP:10220"/>
        <dbReference type="ChEBI" id="CHEBI:15378"/>
        <dbReference type="ChEBI" id="CHEBI:57856"/>
        <dbReference type="ChEBI" id="CHEBI:59789"/>
        <dbReference type="ChEBI" id="CHEBI:74483"/>
        <dbReference type="ChEBI" id="CHEBI:82748"/>
        <dbReference type="EC" id="2.1.1.176"/>
    </reaction>
</comment>
<dbReference type="InterPro" id="IPR054728">
    <property type="entry name" value="RsmB-like_ferredoxin"/>
</dbReference>
<dbReference type="RefSeq" id="WP_327998322.1">
    <property type="nucleotide sequence ID" value="NZ_JARTFS010000006.1"/>
</dbReference>
<dbReference type="NCBIfam" id="NF011494">
    <property type="entry name" value="PRK14902.1"/>
    <property type="match status" value="1"/>
</dbReference>
<comment type="subcellular location">
    <subcellularLocation>
        <location evidence="2">Cytoplasm</location>
    </subcellularLocation>
</comment>
<protein>
    <recommendedName>
        <fullName evidence="4">16S rRNA (cytosine(967)-C(5))-methyltransferase</fullName>
        <ecNumber evidence="4">2.1.1.176</ecNumber>
    </recommendedName>
    <alternativeName>
        <fullName evidence="11">16S rRNA m5C967 methyltransferase</fullName>
    </alternativeName>
    <alternativeName>
        <fullName evidence="12">rRNA (cytosine-C(5)-)-methyltransferase RsmB</fullName>
    </alternativeName>
</protein>
<comment type="function">
    <text evidence="1">Specifically methylates the cytosine at position 967 (m5C967) of 16S rRNA.</text>
</comment>
<dbReference type="Pfam" id="PF22458">
    <property type="entry name" value="RsmF-B_ferredox"/>
    <property type="match status" value="1"/>
</dbReference>
<name>A0ABU6NWY0_9BACI</name>
<dbReference type="GO" id="GO:0008168">
    <property type="term" value="F:methyltransferase activity"/>
    <property type="evidence" value="ECO:0007669"/>
    <property type="project" value="UniProtKB-KW"/>
</dbReference>
<accession>A0ABU6NWY0</accession>
<evidence type="ECO:0000256" key="1">
    <source>
        <dbReference type="ARBA" id="ARBA00002724"/>
    </source>
</evidence>
<dbReference type="EC" id="2.1.1.176" evidence="4"/>
<feature type="binding site" evidence="14">
    <location>
        <begin position="259"/>
        <end position="265"/>
    </location>
    <ligand>
        <name>S-adenosyl-L-methionine</name>
        <dbReference type="ChEBI" id="CHEBI:59789"/>
    </ligand>
</feature>
<keyword evidence="8 14" id="KW-0808">Transferase</keyword>
<dbReference type="PROSITE" id="PS01153">
    <property type="entry name" value="NOL1_NOP2_SUN"/>
    <property type="match status" value="1"/>
</dbReference>
<dbReference type="Proteomes" id="UP001342826">
    <property type="component" value="Unassembled WGS sequence"/>
</dbReference>
<evidence type="ECO:0000256" key="12">
    <source>
        <dbReference type="ARBA" id="ARBA00031088"/>
    </source>
</evidence>
<evidence type="ECO:0000256" key="3">
    <source>
        <dbReference type="ARBA" id="ARBA00007494"/>
    </source>
</evidence>
<keyword evidence="9 14" id="KW-0949">S-adenosyl-L-methionine</keyword>
<organism evidence="16 17">
    <name type="scientific">Metabacillus fastidiosus</name>
    <dbReference type="NCBI Taxonomy" id="1458"/>
    <lineage>
        <taxon>Bacteria</taxon>
        <taxon>Bacillati</taxon>
        <taxon>Bacillota</taxon>
        <taxon>Bacilli</taxon>
        <taxon>Bacillales</taxon>
        <taxon>Bacillaceae</taxon>
        <taxon>Metabacillus</taxon>
    </lineage>
</organism>
<dbReference type="GO" id="GO:0032259">
    <property type="term" value="P:methylation"/>
    <property type="evidence" value="ECO:0007669"/>
    <property type="project" value="UniProtKB-KW"/>
</dbReference>
<dbReference type="Gene3D" id="1.10.940.10">
    <property type="entry name" value="NusB-like"/>
    <property type="match status" value="1"/>
</dbReference>
<evidence type="ECO:0000256" key="9">
    <source>
        <dbReference type="ARBA" id="ARBA00022691"/>
    </source>
</evidence>
<evidence type="ECO:0000256" key="4">
    <source>
        <dbReference type="ARBA" id="ARBA00012140"/>
    </source>
</evidence>
<evidence type="ECO:0000256" key="13">
    <source>
        <dbReference type="ARBA" id="ARBA00047283"/>
    </source>
</evidence>
<dbReference type="PANTHER" id="PTHR22807">
    <property type="entry name" value="NOP2 YEAST -RELATED NOL1/NOP2/FMU SUN DOMAIN-CONTAINING"/>
    <property type="match status" value="1"/>
</dbReference>
<evidence type="ECO:0000259" key="15">
    <source>
        <dbReference type="PROSITE" id="PS51686"/>
    </source>
</evidence>
<evidence type="ECO:0000256" key="2">
    <source>
        <dbReference type="ARBA" id="ARBA00004496"/>
    </source>
</evidence>